<comment type="similarity">
    <text evidence="1">Belongs to the outer membrane factor (OMF) (TC 1.B.17) family.</text>
</comment>
<sequence>MSDRLQRLLANERLIFTLVAVLALAGLAAYLTMDRQEDPAFPYRAGLITVAFPGADPGRIERLVLEPIEEELAGVEEIDHTESTARQGVAIVRIELQAWVYDTDSAWDRVRVALDSARRDFPDGVAEPALEDRIVTASTAVLAVTGSDDPLALADAAERLKSQLLDMPSVSSIRIIGDPEEQITIALSDAALLRSGLTPNQLLAQLQSSNAIIPGGSLRLSGRSLTLRPQTDYASLTEIRDTPITLAGGDVVPLGTIADVVRGEQDPPNARLRFDGQRAVGLDIKAERNRTHVVKFGQALRAEVDELRPAFEPLQIREMFYQPTYTESRLDNLVGSLLLAVLIIVGVLFLGMGLRVGLLVATLLPLVTLCALGIYAMGGGVLHQIAIIGMVIALGILVDNAIVMTENIQHHLNRGASRASAAAQSVRELGGPLFAATGTTLAAFVPMALSEGNTGDFIRAMPILIMLSLVVSYVFAITLTPVTARRFLRRQSADKETSAPLMRLAEQLSRISTARPWWMAAGGALVVAAAFVSGGMLDQQFFPNADRNQVLIDLTLPEGTHLTRTQEVAARMERDLRQREDVHVVHSFIGFAGPTFYYNLQRNPNAPQRARLVAETDGLTANQAVIDWARAYGRDSLPGVDVVPSILRQGPPVASPIEIRVFNPDADQLAAATEQVFAAVLAVSGARDVRQDLGTGAPGIVFEVHDQVARRLGISRVDIAQALQGRSLGVNVGQYRAGEDPVPIQLRSPQGQLFPLPELETINVYTPDGNAVPLAQVASARLTMQPGAIRHYNQHRVARVYSELAEGFVFSEVLSPVRDAIDTLDLPAGTRVEFGGEAEASRDANSALLQAAPLGVGLLLFFLLLQFNSFRRMGLVLLTIPFAVAGVIPGLLLLGIPFGFQPLQGIIALVGIVVNNAIVLIDVIDQRLAEGEDITTAVRDAVHRRTRPILLTTATTIAGLLPLALSDTTLWPPMAWTIITGLIASTLLTLLVMPALCLLLLGHRSMPARATGTSGAILLAGGLALTGFAPPPAQADELETVDFNTAALAGANELEVDALAARTRAAQAGASAAYRDALAPRLSVRARASRSDATGAITVPGPMGQQRFETTAREQSEAIIEIRQPLLRLADQLYGAPAAAQTARASLARTESLKLANALRAAGSYLEALRLRARLDANARLRDSLASRVERVSAQVEAGRALESDRLDIELALQEARRTQVQLETGYRVATARLARAMGRDGRVGPAPLDYTPPAVHADADALLADAIEARRDLDAIEHDLDAARLRTRAAASRWLPELDAVASQTWRSGNAFFPDDEGRIGAELTWTPFAGGAIAARRDQAEAQRQALFADRRAFMQEIRVQIEEQLAAIDSALALADLAETGLSSARSRLELRDARFRAGRATADDVVEAEAELARQQARRVIARYDHLEAWIGLQGALARSDWVTALPE</sequence>
<dbReference type="Gene3D" id="1.20.1600.10">
    <property type="entry name" value="Outer membrane efflux proteins (OEP)"/>
    <property type="match status" value="1"/>
</dbReference>
<keyword evidence="3" id="KW-1133">Transmembrane helix</keyword>
<feature type="transmembrane region" description="Helical" evidence="3">
    <location>
        <begin position="384"/>
        <end position="408"/>
    </location>
</feature>
<dbReference type="SUPFAM" id="SSF82693">
    <property type="entry name" value="Multidrug efflux transporter AcrB pore domain, PN1, PN2, PC1 and PC2 subdomains"/>
    <property type="match status" value="3"/>
</dbReference>
<name>A0ABU3BZF3_9GAMM</name>
<feature type="transmembrane region" description="Helical" evidence="3">
    <location>
        <begin position="978"/>
        <end position="1001"/>
    </location>
</feature>
<dbReference type="Gene3D" id="3.30.2090.10">
    <property type="entry name" value="Multidrug efflux transporter AcrB TolC docking domain, DN and DC subdomains"/>
    <property type="match status" value="2"/>
</dbReference>
<protein>
    <submittedName>
        <fullName evidence="4">Efflux RND transporter permease subunit</fullName>
    </submittedName>
</protein>
<dbReference type="PANTHER" id="PTHR32063:SF18">
    <property type="entry name" value="CATION EFFLUX SYSTEM PROTEIN"/>
    <property type="match status" value="1"/>
</dbReference>
<dbReference type="Gene3D" id="3.30.70.1440">
    <property type="entry name" value="Multidrug efflux transporter AcrB pore domain"/>
    <property type="match status" value="1"/>
</dbReference>
<feature type="transmembrane region" description="Helical" evidence="3">
    <location>
        <begin position="949"/>
        <end position="966"/>
    </location>
</feature>
<dbReference type="Pfam" id="PF02321">
    <property type="entry name" value="OEP"/>
    <property type="match status" value="1"/>
</dbReference>
<keyword evidence="3" id="KW-0812">Transmembrane</keyword>
<dbReference type="Pfam" id="PF00873">
    <property type="entry name" value="ACR_tran"/>
    <property type="match status" value="1"/>
</dbReference>
<keyword evidence="5" id="KW-1185">Reference proteome</keyword>
<dbReference type="Proteomes" id="UP001251857">
    <property type="component" value="Unassembled WGS sequence"/>
</dbReference>
<dbReference type="SUPFAM" id="SSF82866">
    <property type="entry name" value="Multidrug efflux transporter AcrB transmembrane domain"/>
    <property type="match status" value="2"/>
</dbReference>
<evidence type="ECO:0000256" key="1">
    <source>
        <dbReference type="ARBA" id="ARBA00007613"/>
    </source>
</evidence>
<feature type="transmembrane region" description="Helical" evidence="3">
    <location>
        <begin position="906"/>
        <end position="924"/>
    </location>
</feature>
<keyword evidence="2" id="KW-0175">Coiled coil</keyword>
<evidence type="ECO:0000256" key="2">
    <source>
        <dbReference type="SAM" id="Coils"/>
    </source>
</evidence>
<dbReference type="Gene3D" id="3.30.70.1430">
    <property type="entry name" value="Multidrug efflux transporter AcrB pore domain"/>
    <property type="match status" value="2"/>
</dbReference>
<dbReference type="Gene3D" id="3.30.70.1320">
    <property type="entry name" value="Multidrug efflux transporter AcrB pore domain like"/>
    <property type="match status" value="1"/>
</dbReference>
<reference evidence="4 5" key="1">
    <citation type="submission" date="2023-09" db="EMBL/GenBank/DDBJ databases">
        <authorList>
            <person name="Rey-Velasco X."/>
        </authorList>
    </citation>
    <scope>NUCLEOTIDE SEQUENCE [LARGE SCALE GENOMIC DNA]</scope>
    <source>
        <strain evidence="4 5">W335</strain>
    </source>
</reference>
<evidence type="ECO:0000313" key="5">
    <source>
        <dbReference type="Proteomes" id="UP001251857"/>
    </source>
</evidence>
<gene>
    <name evidence="4" type="ORF">RM532_06975</name>
</gene>
<dbReference type="SUPFAM" id="SSF56954">
    <property type="entry name" value="Outer membrane efflux proteins (OEP)"/>
    <property type="match status" value="1"/>
</dbReference>
<feature type="transmembrane region" description="Helical" evidence="3">
    <location>
        <begin position="461"/>
        <end position="482"/>
    </location>
</feature>
<dbReference type="RefSeq" id="WP_311652500.1">
    <property type="nucleotide sequence ID" value="NZ_JAVRIB010000006.1"/>
</dbReference>
<organism evidence="4 5">
    <name type="scientific">Spectribacter hydrogenoxidans</name>
    <dbReference type="NCBI Taxonomy" id="3075608"/>
    <lineage>
        <taxon>Bacteria</taxon>
        <taxon>Pseudomonadati</taxon>
        <taxon>Pseudomonadota</taxon>
        <taxon>Gammaproteobacteria</taxon>
        <taxon>Salinisphaerales</taxon>
        <taxon>Salinisphaeraceae</taxon>
        <taxon>Spectribacter</taxon>
    </lineage>
</organism>
<feature type="coiled-coil region" evidence="2">
    <location>
        <begin position="1260"/>
        <end position="1287"/>
    </location>
</feature>
<keyword evidence="3" id="KW-0472">Membrane</keyword>
<feature type="transmembrane region" description="Helical" evidence="3">
    <location>
        <begin position="358"/>
        <end position="378"/>
    </location>
</feature>
<dbReference type="InterPro" id="IPR027463">
    <property type="entry name" value="AcrB_DN_DC_subdom"/>
</dbReference>
<dbReference type="Gene3D" id="1.20.1640.10">
    <property type="entry name" value="Multidrug efflux transporter AcrB transmembrane domain"/>
    <property type="match status" value="2"/>
</dbReference>
<feature type="transmembrane region" description="Helical" evidence="3">
    <location>
        <begin position="429"/>
        <end position="449"/>
    </location>
</feature>
<proteinExistence type="inferred from homology"/>
<feature type="transmembrane region" description="Helical" evidence="3">
    <location>
        <begin position="333"/>
        <end position="351"/>
    </location>
</feature>
<comment type="caution">
    <text evidence="4">The sequence shown here is derived from an EMBL/GenBank/DDBJ whole genome shotgun (WGS) entry which is preliminary data.</text>
</comment>
<feature type="transmembrane region" description="Helical" evidence="3">
    <location>
        <begin position="517"/>
        <end position="537"/>
    </location>
</feature>
<dbReference type="SUPFAM" id="SSF82714">
    <property type="entry name" value="Multidrug efflux transporter AcrB TolC docking domain, DN and DC subdomains"/>
    <property type="match status" value="2"/>
</dbReference>
<accession>A0ABU3BZF3</accession>
<dbReference type="InterPro" id="IPR003423">
    <property type="entry name" value="OMP_efflux"/>
</dbReference>
<evidence type="ECO:0000256" key="3">
    <source>
        <dbReference type="SAM" id="Phobius"/>
    </source>
</evidence>
<feature type="transmembrane region" description="Helical" evidence="3">
    <location>
        <begin position="877"/>
        <end position="900"/>
    </location>
</feature>
<dbReference type="InterPro" id="IPR001036">
    <property type="entry name" value="Acrflvin-R"/>
</dbReference>
<dbReference type="PANTHER" id="PTHR32063">
    <property type="match status" value="1"/>
</dbReference>
<evidence type="ECO:0000313" key="4">
    <source>
        <dbReference type="EMBL" id="MDT0634696.1"/>
    </source>
</evidence>
<feature type="transmembrane region" description="Helical" evidence="3">
    <location>
        <begin position="1008"/>
        <end position="1029"/>
    </location>
</feature>
<dbReference type="PRINTS" id="PR00702">
    <property type="entry name" value="ACRIFLAVINRP"/>
</dbReference>
<feature type="transmembrane region" description="Helical" evidence="3">
    <location>
        <begin position="847"/>
        <end position="865"/>
    </location>
</feature>
<dbReference type="EMBL" id="JAVRIB010000006">
    <property type="protein sequence ID" value="MDT0634696.1"/>
    <property type="molecule type" value="Genomic_DNA"/>
</dbReference>